<reference evidence="2" key="2">
    <citation type="journal article" date="2023" name="IMA Fungus">
        <title>Comparative genomic study of the Penicillium genus elucidates a diverse pangenome and 15 lateral gene transfer events.</title>
        <authorList>
            <person name="Petersen C."/>
            <person name="Sorensen T."/>
            <person name="Nielsen M.R."/>
            <person name="Sondergaard T.E."/>
            <person name="Sorensen J.L."/>
            <person name="Fitzpatrick D.A."/>
            <person name="Frisvad J.C."/>
            <person name="Nielsen K.L."/>
        </authorList>
    </citation>
    <scope>NUCLEOTIDE SEQUENCE</scope>
    <source>
        <strain evidence="2">IBT 29495</strain>
    </source>
</reference>
<protein>
    <submittedName>
        <fullName evidence="2">Uncharacterized protein</fullName>
    </submittedName>
</protein>
<dbReference type="OrthoDB" id="5420368at2759"/>
<reference evidence="2" key="1">
    <citation type="submission" date="2022-12" db="EMBL/GenBank/DDBJ databases">
        <authorList>
            <person name="Petersen C."/>
        </authorList>
    </citation>
    <scope>NUCLEOTIDE SEQUENCE</scope>
    <source>
        <strain evidence="2">IBT 29495</strain>
    </source>
</reference>
<sequence>MGKVKWDAVADQTLLATILETHHMSVDVAKVAEAWPAEDEEHRPTPRAIKERLNRIKELNRARNPDAATSGPSSPVTPKKSASRQKTTEASTLASSSHKCKRVMTDAATDDDEQVNVKKAEDNEPAVEPPVKEAKQLEHVNPHLHSHAKEEMPDVDNGKGDADWAEDNEEHDSDSGQLPN</sequence>
<keyword evidence="3" id="KW-1185">Reference proteome</keyword>
<name>A0A9X0C536_9EURO</name>
<feature type="region of interest" description="Disordered" evidence="1">
    <location>
        <begin position="57"/>
        <end position="180"/>
    </location>
</feature>
<gene>
    <name evidence="2" type="ORF">N7463_005407</name>
</gene>
<comment type="caution">
    <text evidence="2">The sequence shown here is derived from an EMBL/GenBank/DDBJ whole genome shotgun (WGS) entry which is preliminary data.</text>
</comment>
<dbReference type="Proteomes" id="UP001149954">
    <property type="component" value="Unassembled WGS sequence"/>
</dbReference>
<dbReference type="EMBL" id="JAPWDS010000003">
    <property type="protein sequence ID" value="KAJ5502533.1"/>
    <property type="molecule type" value="Genomic_DNA"/>
</dbReference>
<feature type="compositionally biased region" description="Polar residues" evidence="1">
    <location>
        <begin position="84"/>
        <end position="97"/>
    </location>
</feature>
<feature type="compositionally biased region" description="Acidic residues" evidence="1">
    <location>
        <begin position="163"/>
        <end position="172"/>
    </location>
</feature>
<dbReference type="AlphaFoldDB" id="A0A9X0C536"/>
<accession>A0A9X0C536</accession>
<proteinExistence type="predicted"/>
<feature type="compositionally biased region" description="Basic and acidic residues" evidence="1">
    <location>
        <begin position="130"/>
        <end position="162"/>
    </location>
</feature>
<organism evidence="2 3">
    <name type="scientific">Penicillium fimorum</name>
    <dbReference type="NCBI Taxonomy" id="1882269"/>
    <lineage>
        <taxon>Eukaryota</taxon>
        <taxon>Fungi</taxon>
        <taxon>Dikarya</taxon>
        <taxon>Ascomycota</taxon>
        <taxon>Pezizomycotina</taxon>
        <taxon>Eurotiomycetes</taxon>
        <taxon>Eurotiomycetidae</taxon>
        <taxon>Eurotiales</taxon>
        <taxon>Aspergillaceae</taxon>
        <taxon>Penicillium</taxon>
    </lineage>
</organism>
<evidence type="ECO:0000256" key="1">
    <source>
        <dbReference type="SAM" id="MobiDB-lite"/>
    </source>
</evidence>
<evidence type="ECO:0000313" key="2">
    <source>
        <dbReference type="EMBL" id="KAJ5502533.1"/>
    </source>
</evidence>
<evidence type="ECO:0000313" key="3">
    <source>
        <dbReference type="Proteomes" id="UP001149954"/>
    </source>
</evidence>